<proteinExistence type="predicted"/>
<dbReference type="EMBL" id="BMNQ01000024">
    <property type="protein sequence ID" value="GGJ96653.1"/>
    <property type="molecule type" value="Genomic_DNA"/>
</dbReference>
<dbReference type="Proteomes" id="UP000658382">
    <property type="component" value="Unassembled WGS sequence"/>
</dbReference>
<reference evidence="1" key="1">
    <citation type="journal article" date="2014" name="Int. J. Syst. Evol. Microbiol.">
        <title>Complete genome sequence of Corynebacterium casei LMG S-19264T (=DSM 44701T), isolated from a smear-ripened cheese.</title>
        <authorList>
            <consortium name="US DOE Joint Genome Institute (JGI-PGF)"/>
            <person name="Walter F."/>
            <person name="Albersmeier A."/>
            <person name="Kalinowski J."/>
            <person name="Ruckert C."/>
        </authorList>
    </citation>
    <scope>NUCLEOTIDE SEQUENCE</scope>
    <source>
        <strain evidence="1">JCM 12580</strain>
    </source>
</reference>
<comment type="caution">
    <text evidence="1">The sequence shown here is derived from an EMBL/GenBank/DDBJ whole genome shotgun (WGS) entry which is preliminary data.</text>
</comment>
<evidence type="ECO:0000313" key="1">
    <source>
        <dbReference type="EMBL" id="GGJ96653.1"/>
    </source>
</evidence>
<dbReference type="InterPro" id="IPR021338">
    <property type="entry name" value="DUF2953"/>
</dbReference>
<reference evidence="1" key="2">
    <citation type="submission" date="2020-09" db="EMBL/GenBank/DDBJ databases">
        <authorList>
            <person name="Sun Q."/>
            <person name="Ohkuma M."/>
        </authorList>
    </citation>
    <scope>NUCLEOTIDE SEQUENCE</scope>
    <source>
        <strain evidence="1">JCM 12580</strain>
    </source>
</reference>
<sequence length="192" mass="21980">MAIGILTFLFVFFIIILCSRIKLFNSVMLTQEEHVIRVVCYFYRIRLFEKSIDLAEADRDQKEETFQDSISFLHKSSRNFAQKAQAFHETVSFILIRLRFHNLSWRTEIGTGKAHTTGIAVGGVWTSIGAVMGILTAKSHFLCEPTITVTPLFNQKHISSTFDCMISIRVGQAIYALLKIIRKYPVKREATI</sequence>
<accession>A0A917PX41</accession>
<name>A0A917PX41_9BACI</name>
<protein>
    <recommendedName>
        <fullName evidence="3">DUF2953 domain-containing protein</fullName>
    </recommendedName>
</protein>
<gene>
    <name evidence="1" type="ORF">GCM10007063_18880</name>
</gene>
<organism evidence="1 2">
    <name type="scientific">Lentibacillus kapialis</name>
    <dbReference type="NCBI Taxonomy" id="340214"/>
    <lineage>
        <taxon>Bacteria</taxon>
        <taxon>Bacillati</taxon>
        <taxon>Bacillota</taxon>
        <taxon>Bacilli</taxon>
        <taxon>Bacillales</taxon>
        <taxon>Bacillaceae</taxon>
        <taxon>Lentibacillus</taxon>
    </lineage>
</organism>
<evidence type="ECO:0000313" key="2">
    <source>
        <dbReference type="Proteomes" id="UP000658382"/>
    </source>
</evidence>
<evidence type="ECO:0008006" key="3">
    <source>
        <dbReference type="Google" id="ProtNLM"/>
    </source>
</evidence>
<keyword evidence="2" id="KW-1185">Reference proteome</keyword>
<dbReference type="RefSeq" id="WP_188632852.1">
    <property type="nucleotide sequence ID" value="NZ_BMNQ01000024.1"/>
</dbReference>
<dbReference type="AlphaFoldDB" id="A0A917PX41"/>
<dbReference type="Pfam" id="PF11167">
    <property type="entry name" value="DUF2953"/>
    <property type="match status" value="1"/>
</dbReference>